<dbReference type="Proteomes" id="UP000051184">
    <property type="component" value="Unassembled WGS sequence"/>
</dbReference>
<dbReference type="EMBL" id="CYUE01000020">
    <property type="protein sequence ID" value="CUK26311.1"/>
    <property type="molecule type" value="Genomic_DNA"/>
</dbReference>
<organism evidence="2 3">
    <name type="scientific">Cognatishimia activa</name>
    <dbReference type="NCBI Taxonomy" id="1715691"/>
    <lineage>
        <taxon>Bacteria</taxon>
        <taxon>Pseudomonadati</taxon>
        <taxon>Pseudomonadota</taxon>
        <taxon>Alphaproteobacteria</taxon>
        <taxon>Rhodobacterales</taxon>
        <taxon>Paracoccaceae</taxon>
        <taxon>Cognatishimia</taxon>
    </lineage>
</organism>
<dbReference type="Gene3D" id="2.160.20.10">
    <property type="entry name" value="Single-stranded right-handed beta-helix, Pectin lyase-like"/>
    <property type="match status" value="2"/>
</dbReference>
<evidence type="ECO:0000313" key="3">
    <source>
        <dbReference type="Proteomes" id="UP000051184"/>
    </source>
</evidence>
<dbReference type="InterPro" id="IPR024535">
    <property type="entry name" value="RHGA/B-epi-like_pectate_lyase"/>
</dbReference>
<sequence>MNKAITDGVVLMPTPFSAGLDQWSSGDGTPGSDTYDGAVNAAFVPADADFGGCLELQKVEATQRLRYMGQTPLEPGCYLQVKARIKVMSGGLPTVRIAAWAGTSGGAHVGGLTEVGPAVALSTYGDVVEVAAIIGSGQRGGVDMAWGTEPTYAHVGLDLTGPTGGIVRIDDIEVADLTSAFHRELMAMVDVRDYGAVGDGVTDDTAAFEAANAAADGRTVLVSSGTYLLSGGMVFTERVRFEGTVTMPREAIFSLTKNFDLPAYIDAFGNEQLAFEKAFQSLFNSADHESLNCGGRRITITSPMDMQALVPNRTSYAQRRNIINGQFYVQSSDAVWDPDVATSVGTYSTSNPRFLTGVTNVANIQVGALVEGNGVGREVYVKAKNDATQEVELSAPLYDASGTQNYTFTRFKYIMDFSGFSKLQRFSLSHVDLLCNGFASGILLPPAGVIFHVRDSWITRPRDRGITSHGEGCQGMLIDRCQFLTNEADTRAQDRTTIVVNTNANDVKLRNNRASQFKHFAVLGGSNNQVIGNHCFQGDAETAGVRTGGIVVASSYCSTTITGNYIDNCSIEWTNEYEPEPDFTTGFSFSALTIDENVFLTGNVAPWFSYLVIKPYGTGQSIGGLSVTGNKFRSIDGSIDRVDRVDETFAPLDSTRGKNIRVEGNTFHQIETPIYNPVMVSHDQNTASDTWMVDTEGQLPFGGQARSVESVVATERLRNGSNQTRWAVPYVDLQQGSVGDQVRLNWEEPLTGEVAVRVSMNAV</sequence>
<keyword evidence="3" id="KW-1185">Reference proteome</keyword>
<dbReference type="InterPro" id="IPR012334">
    <property type="entry name" value="Pectin_lyas_fold"/>
</dbReference>
<dbReference type="RefSeq" id="WP_058315215.1">
    <property type="nucleotide sequence ID" value="NZ_CYTO01000009.1"/>
</dbReference>
<evidence type="ECO:0000313" key="2">
    <source>
        <dbReference type="EMBL" id="CUK26311.1"/>
    </source>
</evidence>
<name>A0A0P1IWC9_9RHOB</name>
<dbReference type="SUPFAM" id="SSF51126">
    <property type="entry name" value="Pectin lyase-like"/>
    <property type="match status" value="1"/>
</dbReference>
<feature type="domain" description="Rhamnogalacturonase A/B/Epimerase-like pectate lyase" evidence="1">
    <location>
        <begin position="189"/>
        <end position="245"/>
    </location>
</feature>
<dbReference type="OrthoDB" id="7749009at2"/>
<accession>A0A0P1IWC9</accession>
<protein>
    <submittedName>
        <fullName evidence="2">Pectate lyase superfamily protein</fullName>
    </submittedName>
</protein>
<dbReference type="AlphaFoldDB" id="A0A0P1IWC9"/>
<evidence type="ECO:0000259" key="1">
    <source>
        <dbReference type="Pfam" id="PF12708"/>
    </source>
</evidence>
<reference evidence="3" key="1">
    <citation type="submission" date="2015-09" db="EMBL/GenBank/DDBJ databases">
        <authorList>
            <person name="Rodrigo-Torres Lidia"/>
            <person name="Arahal R.David."/>
        </authorList>
    </citation>
    <scope>NUCLEOTIDE SEQUENCE [LARGE SCALE GENOMIC DNA]</scope>
    <source>
        <strain evidence="3">CECT 5114</strain>
    </source>
</reference>
<keyword evidence="2" id="KW-0456">Lyase</keyword>
<dbReference type="STRING" id="1715691.TA5113_00948"/>
<dbReference type="GO" id="GO:0016829">
    <property type="term" value="F:lyase activity"/>
    <property type="evidence" value="ECO:0007669"/>
    <property type="project" value="UniProtKB-KW"/>
</dbReference>
<proteinExistence type="predicted"/>
<gene>
    <name evidence="2" type="ORF">TA5114_02120</name>
</gene>
<dbReference type="Pfam" id="PF12708">
    <property type="entry name" value="Pect-lyase_RHGA_epim"/>
    <property type="match status" value="1"/>
</dbReference>
<dbReference type="InterPro" id="IPR011050">
    <property type="entry name" value="Pectin_lyase_fold/virulence"/>
</dbReference>